<dbReference type="STRING" id="395961.Cyan7425_4969"/>
<protein>
    <submittedName>
        <fullName evidence="1">Uncharacterized protein</fullName>
    </submittedName>
</protein>
<name>B8HNE0_CYAP4</name>
<dbReference type="HOGENOM" id="CLU_3364531_0_0_3"/>
<organism evidence="1">
    <name type="scientific">Cyanothece sp. (strain PCC 7425 / ATCC 29141)</name>
    <dbReference type="NCBI Taxonomy" id="395961"/>
    <lineage>
        <taxon>Bacteria</taxon>
        <taxon>Bacillati</taxon>
        <taxon>Cyanobacteriota</taxon>
        <taxon>Cyanophyceae</taxon>
        <taxon>Gomontiellales</taxon>
        <taxon>Cyanothecaceae</taxon>
        <taxon>Cyanothece</taxon>
    </lineage>
</organism>
<dbReference type="AlphaFoldDB" id="B8HNE0"/>
<accession>B8HNE0</accession>
<evidence type="ECO:0000313" key="1">
    <source>
        <dbReference type="EMBL" id="ACL47267.1"/>
    </source>
</evidence>
<sequence length="35" mass="3884">MEEKFVQAMVELADQVASGNGGRQTWVEQTFGPEN</sequence>
<proteinExistence type="predicted"/>
<reference evidence="1" key="1">
    <citation type="submission" date="2009-01" db="EMBL/GenBank/DDBJ databases">
        <title>Complete sequence of chromosome Cyanothece sp. PCC 7425.</title>
        <authorList>
            <consortium name="US DOE Joint Genome Institute"/>
            <person name="Lucas S."/>
            <person name="Copeland A."/>
            <person name="Lapidus A."/>
            <person name="Glavina del Rio T."/>
            <person name="Dalin E."/>
            <person name="Tice H."/>
            <person name="Bruce D."/>
            <person name="Goodwin L."/>
            <person name="Pitluck S."/>
            <person name="Sims D."/>
            <person name="Meineke L."/>
            <person name="Brettin T."/>
            <person name="Detter J.C."/>
            <person name="Han C."/>
            <person name="Larimer F."/>
            <person name="Land M."/>
            <person name="Hauser L."/>
            <person name="Kyrpides N."/>
            <person name="Ovchinnikova G."/>
            <person name="Liberton M."/>
            <person name="Stoeckel J."/>
            <person name="Banerjee A."/>
            <person name="Singh A."/>
            <person name="Page L."/>
            <person name="Sato H."/>
            <person name="Zhao L."/>
            <person name="Sherman L."/>
            <person name="Pakrasi H."/>
            <person name="Richardson P."/>
        </authorList>
    </citation>
    <scope>NUCLEOTIDE SEQUENCE</scope>
    <source>
        <strain evidence="1">PCC 7425</strain>
    </source>
</reference>
<gene>
    <name evidence="1" type="ordered locus">Cyan7425_4969</name>
</gene>
<dbReference type="KEGG" id="cyn:Cyan7425_4969"/>
<dbReference type="EMBL" id="CP001344">
    <property type="protein sequence ID" value="ACL47267.1"/>
    <property type="molecule type" value="Genomic_DNA"/>
</dbReference>